<evidence type="ECO:0000313" key="3">
    <source>
        <dbReference type="Proteomes" id="UP000663881"/>
    </source>
</evidence>
<protein>
    <recommendedName>
        <fullName evidence="1">Reverse transcriptase domain-containing protein</fullName>
    </recommendedName>
</protein>
<feature type="non-terminal residue" evidence="2">
    <location>
        <position position="1"/>
    </location>
</feature>
<reference evidence="2" key="1">
    <citation type="submission" date="2021-02" db="EMBL/GenBank/DDBJ databases">
        <authorList>
            <person name="Nowell W R."/>
        </authorList>
    </citation>
    <scope>NUCLEOTIDE SEQUENCE</scope>
</reference>
<dbReference type="Proteomes" id="UP000663881">
    <property type="component" value="Unassembled WGS sequence"/>
</dbReference>
<dbReference type="SUPFAM" id="SSF56672">
    <property type="entry name" value="DNA/RNA polymerases"/>
    <property type="match status" value="1"/>
</dbReference>
<organism evidence="2 3">
    <name type="scientific">Adineta steineri</name>
    <dbReference type="NCBI Taxonomy" id="433720"/>
    <lineage>
        <taxon>Eukaryota</taxon>
        <taxon>Metazoa</taxon>
        <taxon>Spiralia</taxon>
        <taxon>Gnathifera</taxon>
        <taxon>Rotifera</taxon>
        <taxon>Eurotatoria</taxon>
        <taxon>Bdelloidea</taxon>
        <taxon>Adinetida</taxon>
        <taxon>Adinetidae</taxon>
        <taxon>Adineta</taxon>
    </lineage>
</organism>
<dbReference type="AlphaFoldDB" id="A0A820R1G7"/>
<dbReference type="EMBL" id="CAJOAY010031846">
    <property type="protein sequence ID" value="CAF4428595.1"/>
    <property type="molecule type" value="Genomic_DNA"/>
</dbReference>
<dbReference type="PROSITE" id="PS50878">
    <property type="entry name" value="RT_POL"/>
    <property type="match status" value="1"/>
</dbReference>
<evidence type="ECO:0000259" key="1">
    <source>
        <dbReference type="PROSITE" id="PS50878"/>
    </source>
</evidence>
<dbReference type="InterPro" id="IPR043502">
    <property type="entry name" value="DNA/RNA_pol_sf"/>
</dbReference>
<dbReference type="InterPro" id="IPR043128">
    <property type="entry name" value="Rev_trsase/Diguanyl_cyclase"/>
</dbReference>
<dbReference type="PANTHER" id="PTHR24559:SF444">
    <property type="entry name" value="REVERSE TRANSCRIPTASE DOMAIN-CONTAINING PROTEIN"/>
    <property type="match status" value="1"/>
</dbReference>
<evidence type="ECO:0000313" key="2">
    <source>
        <dbReference type="EMBL" id="CAF4428595.1"/>
    </source>
</evidence>
<accession>A0A820R1G7</accession>
<comment type="caution">
    <text evidence="2">The sequence shown here is derived from an EMBL/GenBank/DDBJ whole genome shotgun (WGS) entry which is preliminary data.</text>
</comment>
<dbReference type="Gene3D" id="3.10.10.10">
    <property type="entry name" value="HIV Type 1 Reverse Transcriptase, subunit A, domain 1"/>
    <property type="match status" value="1"/>
</dbReference>
<proteinExistence type="predicted"/>
<dbReference type="Gene3D" id="3.30.70.270">
    <property type="match status" value="1"/>
</dbReference>
<sequence length="124" mass="14856">RYPLPRIDDWLDQLKHAKYFTKLDLQSGYHQVWITEGDIWKTTFKTIQGLFKWLVMPFGHCNTPITFMRIINAIFRPFLDDFVIVYSNDILVFSKTWEEHVKHVKKVLEVLKRKQLIASPLHVL</sequence>
<dbReference type="CDD" id="cd01647">
    <property type="entry name" value="RT_LTR"/>
    <property type="match status" value="1"/>
</dbReference>
<dbReference type="InterPro" id="IPR000477">
    <property type="entry name" value="RT_dom"/>
</dbReference>
<dbReference type="PANTHER" id="PTHR24559">
    <property type="entry name" value="TRANSPOSON TY3-I GAG-POL POLYPROTEIN"/>
    <property type="match status" value="1"/>
</dbReference>
<gene>
    <name evidence="2" type="ORF">OKA104_LOCUS52942</name>
</gene>
<dbReference type="InterPro" id="IPR053134">
    <property type="entry name" value="RNA-dir_DNA_polymerase"/>
</dbReference>
<feature type="non-terminal residue" evidence="2">
    <location>
        <position position="124"/>
    </location>
</feature>
<name>A0A820R1G7_9BILA</name>
<dbReference type="Pfam" id="PF00078">
    <property type="entry name" value="RVT_1"/>
    <property type="match status" value="1"/>
</dbReference>
<feature type="domain" description="Reverse transcriptase" evidence="1">
    <location>
        <begin position="1"/>
        <end position="124"/>
    </location>
</feature>